<proteinExistence type="predicted"/>
<feature type="non-terminal residue" evidence="1">
    <location>
        <position position="1"/>
    </location>
</feature>
<accession>A0AAV0JG61</accession>
<comment type="caution">
    <text evidence="1">The sequence shown here is derived from an EMBL/GenBank/DDBJ whole genome shotgun (WGS) entry which is preliminary data.</text>
</comment>
<dbReference type="EMBL" id="CAMGYJ010000004">
    <property type="protein sequence ID" value="CAI0407893.1"/>
    <property type="molecule type" value="Genomic_DNA"/>
</dbReference>
<organism evidence="1 2">
    <name type="scientific">Linum tenue</name>
    <dbReference type="NCBI Taxonomy" id="586396"/>
    <lineage>
        <taxon>Eukaryota</taxon>
        <taxon>Viridiplantae</taxon>
        <taxon>Streptophyta</taxon>
        <taxon>Embryophyta</taxon>
        <taxon>Tracheophyta</taxon>
        <taxon>Spermatophyta</taxon>
        <taxon>Magnoliopsida</taxon>
        <taxon>eudicotyledons</taxon>
        <taxon>Gunneridae</taxon>
        <taxon>Pentapetalae</taxon>
        <taxon>rosids</taxon>
        <taxon>fabids</taxon>
        <taxon>Malpighiales</taxon>
        <taxon>Linaceae</taxon>
        <taxon>Linum</taxon>
    </lineage>
</organism>
<reference evidence="1" key="1">
    <citation type="submission" date="2022-08" db="EMBL/GenBank/DDBJ databases">
        <authorList>
            <person name="Gutierrez-Valencia J."/>
        </authorList>
    </citation>
    <scope>NUCLEOTIDE SEQUENCE</scope>
</reference>
<protein>
    <submittedName>
        <fullName evidence="1">Uncharacterized protein</fullName>
    </submittedName>
</protein>
<dbReference type="AlphaFoldDB" id="A0AAV0JG61"/>
<evidence type="ECO:0000313" key="2">
    <source>
        <dbReference type="Proteomes" id="UP001154282"/>
    </source>
</evidence>
<keyword evidence="2" id="KW-1185">Reference proteome</keyword>
<dbReference type="Proteomes" id="UP001154282">
    <property type="component" value="Unassembled WGS sequence"/>
</dbReference>
<evidence type="ECO:0000313" key="1">
    <source>
        <dbReference type="EMBL" id="CAI0407893.1"/>
    </source>
</evidence>
<sequence>IRSTSALQETNSTINAAITILLSTMIRPIGSARENNRSC</sequence>
<gene>
    <name evidence="1" type="ORF">LITE_LOCUS13739</name>
</gene>
<name>A0AAV0JG61_9ROSI</name>